<dbReference type="Proteomes" id="UP000663829">
    <property type="component" value="Unassembled WGS sequence"/>
</dbReference>
<proteinExistence type="predicted"/>
<sequence>MPRSEIPNFERVRHVVSYSFFSAIAFNSRLEALFHYGIWSKPDDELQNVLFEIEIDSRLKSRSYANLSYFEFHVLFMIGTQFKVISVSYESENVWIVSLKLMHDDDDDNTMRDHIDIESPSERKMLKNCVSALSYRICMAPLEQITIIFSELINLFPSEMWLSAAEIHCYGLYQERVEENYAAAISTYYKVIEIWLEYEKDDELKTLIDIGKTYSDIGRCYMMMDDQSAANKNFDLSVKTYTSALEKTATNYDQMKVNEKIVEIYKHKIKINNDVNENSSYVSLALKCEAQHLEYMLKYYTSYNLKIGE</sequence>
<accession>A0A815SK02</accession>
<dbReference type="OrthoDB" id="19588at2759"/>
<dbReference type="Gene3D" id="1.25.40.10">
    <property type="entry name" value="Tetratricopeptide repeat domain"/>
    <property type="match status" value="1"/>
</dbReference>
<evidence type="ECO:0000313" key="2">
    <source>
        <dbReference type="EMBL" id="CAF4355362.1"/>
    </source>
</evidence>
<evidence type="ECO:0000313" key="1">
    <source>
        <dbReference type="EMBL" id="CAF1492437.1"/>
    </source>
</evidence>
<evidence type="ECO:0000313" key="3">
    <source>
        <dbReference type="Proteomes" id="UP000663829"/>
    </source>
</evidence>
<dbReference type="Proteomes" id="UP000681722">
    <property type="component" value="Unassembled WGS sequence"/>
</dbReference>
<gene>
    <name evidence="1" type="ORF">GPM918_LOCUS36316</name>
    <name evidence="2" type="ORF">SRO942_LOCUS37051</name>
</gene>
<dbReference type="EMBL" id="CAJOBC010087327">
    <property type="protein sequence ID" value="CAF4355362.1"/>
    <property type="molecule type" value="Genomic_DNA"/>
</dbReference>
<name>A0A815SK02_9BILA</name>
<organism evidence="1 3">
    <name type="scientific">Didymodactylos carnosus</name>
    <dbReference type="NCBI Taxonomy" id="1234261"/>
    <lineage>
        <taxon>Eukaryota</taxon>
        <taxon>Metazoa</taxon>
        <taxon>Spiralia</taxon>
        <taxon>Gnathifera</taxon>
        <taxon>Rotifera</taxon>
        <taxon>Eurotatoria</taxon>
        <taxon>Bdelloidea</taxon>
        <taxon>Philodinida</taxon>
        <taxon>Philodinidae</taxon>
        <taxon>Didymodactylos</taxon>
    </lineage>
</organism>
<reference evidence="1" key="1">
    <citation type="submission" date="2021-02" db="EMBL/GenBank/DDBJ databases">
        <authorList>
            <person name="Nowell W R."/>
        </authorList>
    </citation>
    <scope>NUCLEOTIDE SEQUENCE</scope>
</reference>
<dbReference type="EMBL" id="CAJNOQ010021830">
    <property type="protein sequence ID" value="CAF1492437.1"/>
    <property type="molecule type" value="Genomic_DNA"/>
</dbReference>
<comment type="caution">
    <text evidence="1">The sequence shown here is derived from an EMBL/GenBank/DDBJ whole genome shotgun (WGS) entry which is preliminary data.</text>
</comment>
<keyword evidence="3" id="KW-1185">Reference proteome</keyword>
<dbReference type="InterPro" id="IPR011990">
    <property type="entry name" value="TPR-like_helical_dom_sf"/>
</dbReference>
<dbReference type="AlphaFoldDB" id="A0A815SK02"/>
<protein>
    <submittedName>
        <fullName evidence="1">Uncharacterized protein</fullName>
    </submittedName>
</protein>